<reference evidence="2" key="1">
    <citation type="submission" date="2023-10" db="EMBL/GenBank/DDBJ databases">
        <authorList>
            <person name="Chen Y."/>
            <person name="Shah S."/>
            <person name="Dougan E. K."/>
            <person name="Thang M."/>
            <person name="Chan C."/>
        </authorList>
    </citation>
    <scope>NUCLEOTIDE SEQUENCE [LARGE SCALE GENOMIC DNA]</scope>
</reference>
<evidence type="ECO:0000313" key="3">
    <source>
        <dbReference type="Proteomes" id="UP001189429"/>
    </source>
</evidence>
<sequence length="110" mass="11340">ACGVHGDMCDMLRTLDLEQGLDIEFLLVQVHARPVSEIQPRLVLAKADEEAAEEAVTGEVAEESAVEEAGGAGEAAQRDLPLAMRVPKGPHQAVAAGDLAAGAGQGDLTL</sequence>
<proteinExistence type="predicted"/>
<feature type="non-terminal residue" evidence="2">
    <location>
        <position position="1"/>
    </location>
</feature>
<protein>
    <submittedName>
        <fullName evidence="2">Uncharacterized protein</fullName>
    </submittedName>
</protein>
<dbReference type="EMBL" id="CAUYUJ010003327">
    <property type="protein sequence ID" value="CAK0804821.1"/>
    <property type="molecule type" value="Genomic_DNA"/>
</dbReference>
<dbReference type="Proteomes" id="UP001189429">
    <property type="component" value="Unassembled WGS sequence"/>
</dbReference>
<comment type="caution">
    <text evidence="2">The sequence shown here is derived from an EMBL/GenBank/DDBJ whole genome shotgun (WGS) entry which is preliminary data.</text>
</comment>
<organism evidence="2 3">
    <name type="scientific">Prorocentrum cordatum</name>
    <dbReference type="NCBI Taxonomy" id="2364126"/>
    <lineage>
        <taxon>Eukaryota</taxon>
        <taxon>Sar</taxon>
        <taxon>Alveolata</taxon>
        <taxon>Dinophyceae</taxon>
        <taxon>Prorocentrales</taxon>
        <taxon>Prorocentraceae</taxon>
        <taxon>Prorocentrum</taxon>
    </lineage>
</organism>
<feature type="non-terminal residue" evidence="2">
    <location>
        <position position="110"/>
    </location>
</feature>
<name>A0ABN9QFS1_9DINO</name>
<accession>A0ABN9QFS1</accession>
<feature type="region of interest" description="Disordered" evidence="1">
    <location>
        <begin position="55"/>
        <end position="76"/>
    </location>
</feature>
<evidence type="ECO:0000256" key="1">
    <source>
        <dbReference type="SAM" id="MobiDB-lite"/>
    </source>
</evidence>
<gene>
    <name evidence="2" type="ORF">PCOR1329_LOCUS11508</name>
</gene>
<evidence type="ECO:0000313" key="2">
    <source>
        <dbReference type="EMBL" id="CAK0804821.1"/>
    </source>
</evidence>
<keyword evidence="3" id="KW-1185">Reference proteome</keyword>